<dbReference type="Proteomes" id="UP000186955">
    <property type="component" value="Unassembled WGS sequence"/>
</dbReference>
<sequence length="170" mass="18842">MVLAESAIEDFSGEVNRGVEEVLAKMSVKVCEAVEAAIKKTSNAGPSAVSTRKEANPIAPRFPVNAGSTLKNTSTNDCAKRQPEERAPAPRTNFASSKRPVYLLKKSPWRLYMKELQSYRFSILLAIILVYLMASSGLHTFLRWAGAKFLRLPLETLCSGDIEKFIARTY</sequence>
<organism evidence="3 4">
    <name type="scientific">Penicillium subrubescens</name>
    <dbReference type="NCBI Taxonomy" id="1316194"/>
    <lineage>
        <taxon>Eukaryota</taxon>
        <taxon>Fungi</taxon>
        <taxon>Dikarya</taxon>
        <taxon>Ascomycota</taxon>
        <taxon>Pezizomycotina</taxon>
        <taxon>Eurotiomycetes</taxon>
        <taxon>Eurotiomycetidae</taxon>
        <taxon>Eurotiales</taxon>
        <taxon>Aspergillaceae</taxon>
        <taxon>Penicillium</taxon>
    </lineage>
</organism>
<feature type="compositionally biased region" description="Basic and acidic residues" evidence="1">
    <location>
        <begin position="78"/>
        <end position="88"/>
    </location>
</feature>
<evidence type="ECO:0000256" key="2">
    <source>
        <dbReference type="SAM" id="Phobius"/>
    </source>
</evidence>
<reference evidence="3 4" key="1">
    <citation type="submission" date="2016-10" db="EMBL/GenBank/DDBJ databases">
        <title>Genome sequence of the ascomycete fungus Penicillium subrubescens.</title>
        <authorList>
            <person name="De Vries R.P."/>
            <person name="Peng M."/>
            <person name="Dilokpimol A."/>
            <person name="Hilden K."/>
            <person name="Makela M.R."/>
            <person name="Grigoriev I."/>
            <person name="Riley R."/>
            <person name="Granchi Z."/>
        </authorList>
    </citation>
    <scope>NUCLEOTIDE SEQUENCE [LARGE SCALE GENOMIC DNA]</scope>
    <source>
        <strain evidence="3 4">CBS 132785</strain>
    </source>
</reference>
<evidence type="ECO:0000313" key="3">
    <source>
        <dbReference type="EMBL" id="OKP08918.1"/>
    </source>
</evidence>
<proteinExistence type="predicted"/>
<keyword evidence="2" id="KW-0472">Membrane</keyword>
<protein>
    <submittedName>
        <fullName evidence="3">Uncharacterized protein</fullName>
    </submittedName>
</protein>
<dbReference type="AlphaFoldDB" id="A0A1Q5U8Y3"/>
<keyword evidence="2" id="KW-1133">Transmembrane helix</keyword>
<accession>A0A1Q5U8Y3</accession>
<feature type="transmembrane region" description="Helical" evidence="2">
    <location>
        <begin position="121"/>
        <end position="142"/>
    </location>
</feature>
<feature type="region of interest" description="Disordered" evidence="1">
    <location>
        <begin position="66"/>
        <end position="91"/>
    </location>
</feature>
<gene>
    <name evidence="3" type="ORF">PENSUB_5499</name>
</gene>
<keyword evidence="2" id="KW-0812">Transmembrane</keyword>
<evidence type="ECO:0000313" key="4">
    <source>
        <dbReference type="Proteomes" id="UP000186955"/>
    </source>
</evidence>
<feature type="compositionally biased region" description="Polar residues" evidence="1">
    <location>
        <begin position="66"/>
        <end position="77"/>
    </location>
</feature>
<comment type="caution">
    <text evidence="3">The sequence shown here is derived from an EMBL/GenBank/DDBJ whole genome shotgun (WGS) entry which is preliminary data.</text>
</comment>
<dbReference type="EMBL" id="MNBE01000560">
    <property type="protein sequence ID" value="OKP08918.1"/>
    <property type="molecule type" value="Genomic_DNA"/>
</dbReference>
<evidence type="ECO:0000256" key="1">
    <source>
        <dbReference type="SAM" id="MobiDB-lite"/>
    </source>
</evidence>
<name>A0A1Q5U8Y3_9EURO</name>
<keyword evidence="4" id="KW-1185">Reference proteome</keyword>